<name>U4QXW1_9FIRM</name>
<gene>
    <name evidence="1" type="ORF">L323_19790</name>
</gene>
<dbReference type="EMBL" id="ATAY01000098">
    <property type="protein sequence ID" value="EPR07747.1"/>
    <property type="molecule type" value="Genomic_DNA"/>
</dbReference>
<proteinExistence type="predicted"/>
<organism evidence="1 2">
    <name type="scientific">Ruminiclostridium papyrosolvens C7</name>
    <dbReference type="NCBI Taxonomy" id="1330534"/>
    <lineage>
        <taxon>Bacteria</taxon>
        <taxon>Bacillati</taxon>
        <taxon>Bacillota</taxon>
        <taxon>Clostridia</taxon>
        <taxon>Eubacteriales</taxon>
        <taxon>Oscillospiraceae</taxon>
        <taxon>Ruminiclostridium</taxon>
    </lineage>
</organism>
<dbReference type="AlphaFoldDB" id="U4QXW1"/>
<comment type="caution">
    <text evidence="1">The sequence shown here is derived from an EMBL/GenBank/DDBJ whole genome shotgun (WGS) entry which is preliminary data.</text>
</comment>
<protein>
    <submittedName>
        <fullName evidence="1">Uncharacterized protein</fullName>
    </submittedName>
</protein>
<evidence type="ECO:0000313" key="2">
    <source>
        <dbReference type="Proteomes" id="UP000016860"/>
    </source>
</evidence>
<reference evidence="1 2" key="1">
    <citation type="journal article" date="2013" name="Genome Announc.">
        <title>Draft Genome Sequence of the Cellulolytic Bacterium Clostridium papyrosolvens C7 (ATCC 700395).</title>
        <authorList>
            <person name="Zepeda V."/>
            <person name="Dassa B."/>
            <person name="Borovok I."/>
            <person name="Lamed R."/>
            <person name="Bayer E.A."/>
            <person name="Cate J.H."/>
        </authorList>
    </citation>
    <scope>NUCLEOTIDE SEQUENCE [LARGE SCALE GENOMIC DNA]</scope>
    <source>
        <strain evidence="1 2">C7</strain>
    </source>
</reference>
<sequence length="49" mass="5631">MSFAIIALKMIDMGMSAKIITKLVKNQKLECIKHYVCIKLTMVRKFVAE</sequence>
<accession>U4QXW1</accession>
<evidence type="ECO:0000313" key="1">
    <source>
        <dbReference type="EMBL" id="EPR07747.1"/>
    </source>
</evidence>
<dbReference type="Proteomes" id="UP000016860">
    <property type="component" value="Unassembled WGS sequence"/>
</dbReference>